<feature type="chain" id="PRO_5003335139" description="Transporter" evidence="1">
    <location>
        <begin position="22"/>
        <end position="346"/>
    </location>
</feature>
<dbReference type="AlphaFoldDB" id="F5YDZ7"/>
<evidence type="ECO:0000256" key="1">
    <source>
        <dbReference type="SAM" id="SignalP"/>
    </source>
</evidence>
<dbReference type="RefSeq" id="WP_015710459.1">
    <property type="nucleotide sequence ID" value="NC_015577.1"/>
</dbReference>
<dbReference type="HOGENOM" id="CLU_868615_0_0_12"/>
<dbReference type="InParanoid" id="F5YDZ7"/>
<dbReference type="Proteomes" id="UP000009222">
    <property type="component" value="Chromosome"/>
</dbReference>
<evidence type="ECO:0000313" key="2">
    <source>
        <dbReference type="EMBL" id="AEF82583.1"/>
    </source>
</evidence>
<dbReference type="eggNOG" id="ENOG5033WS4">
    <property type="taxonomic scope" value="Bacteria"/>
</dbReference>
<proteinExistence type="predicted"/>
<feature type="signal peptide" evidence="1">
    <location>
        <begin position="1"/>
        <end position="21"/>
    </location>
</feature>
<organism evidence="2 3">
    <name type="scientific">Leadbettera azotonutricia (strain ATCC BAA-888 / DSM 13862 / ZAS-9)</name>
    <name type="common">Treponema azotonutricium</name>
    <dbReference type="NCBI Taxonomy" id="545695"/>
    <lineage>
        <taxon>Bacteria</taxon>
        <taxon>Pseudomonadati</taxon>
        <taxon>Spirochaetota</taxon>
        <taxon>Spirochaetia</taxon>
        <taxon>Spirochaetales</taxon>
        <taxon>Breznakiellaceae</taxon>
        <taxon>Leadbettera</taxon>
    </lineage>
</organism>
<keyword evidence="1" id="KW-0732">Signal</keyword>
<dbReference type="STRING" id="545695.TREAZ_1559"/>
<reference evidence="2 3" key="2">
    <citation type="journal article" date="2011" name="ISME J.">
        <title>RNA-seq reveals cooperative metabolic interactions between two termite-gut spirochete species in co-culture.</title>
        <authorList>
            <person name="Rosenthal A.Z."/>
            <person name="Matson E.G."/>
            <person name="Eldar A."/>
            <person name="Leadbetter J.R."/>
        </authorList>
    </citation>
    <scope>NUCLEOTIDE SEQUENCE [LARGE SCALE GENOMIC DNA]</scope>
    <source>
        <strain evidence="3">ATCC BAA-888 / DSM 13862 / ZAS-9</strain>
    </source>
</reference>
<dbReference type="KEGG" id="taz:TREAZ_1559"/>
<accession>F5YDZ7</accession>
<reference evidence="3" key="1">
    <citation type="submission" date="2009-12" db="EMBL/GenBank/DDBJ databases">
        <title>Complete sequence of Treponema azotonutricium strain ZAS-9.</title>
        <authorList>
            <person name="Tetu S.G."/>
            <person name="Matson E."/>
            <person name="Ren Q."/>
            <person name="Seshadri R."/>
            <person name="Elbourne L."/>
            <person name="Hassan K.A."/>
            <person name="Durkin A."/>
            <person name="Radune D."/>
            <person name="Mohamoud Y."/>
            <person name="Shay R."/>
            <person name="Jin S."/>
            <person name="Zhang X."/>
            <person name="Lucey K."/>
            <person name="Ballor N.R."/>
            <person name="Ottesen E."/>
            <person name="Rosenthal R."/>
            <person name="Allen A."/>
            <person name="Leadbetter J.R."/>
            <person name="Paulsen I.T."/>
        </authorList>
    </citation>
    <scope>NUCLEOTIDE SEQUENCE [LARGE SCALE GENOMIC DNA]</scope>
    <source>
        <strain evidence="3">ATCC BAA-888 / DSM 13862 / ZAS-9</strain>
    </source>
</reference>
<name>F5YDZ7_LEAAZ</name>
<evidence type="ECO:0008006" key="4">
    <source>
        <dbReference type="Google" id="ProtNLM"/>
    </source>
</evidence>
<protein>
    <recommendedName>
        <fullName evidence="4">Transporter</fullName>
    </recommendedName>
</protein>
<sequence length="346" mass="38135">MKKIVSLVVLGILCGTMAIFAEDAKAMPARMGRFYLAPSFSFANQTFDKDGERQDTTDGKGAVKMFNLGFALEYGIISWITGAIQWAPGWNVWSDLDFNLRQITGGVAPSDKEIEANLKDFGDIFLGAKIQIIGPAAPVQSEMFRLAFGPGVKIPLPGPDFEDEYAKLSKDIGSVMTGGDPSETITVSRLDKHVFSFGLRSYFDYIINSHFSLNLYNEFLYYPIKAKGNKYAMGVPSSVDVAYGYDLTFEFEPHFDTVFGNAILFHAGLPVTYKTSPDVKVNGTTRDDSGMQSLSLKPNVSVFFTQMPLPLQFQLGYTLPLWGVNTPATNTIVLQIRAYFKIGSSS</sequence>
<dbReference type="EMBL" id="CP001841">
    <property type="protein sequence ID" value="AEF82583.1"/>
    <property type="molecule type" value="Genomic_DNA"/>
</dbReference>
<evidence type="ECO:0000313" key="3">
    <source>
        <dbReference type="Proteomes" id="UP000009222"/>
    </source>
</evidence>
<gene>
    <name evidence="2" type="ordered locus">TREAZ_1559</name>
</gene>
<dbReference type="OrthoDB" id="359370at2"/>
<keyword evidence="3" id="KW-1185">Reference proteome</keyword>